<protein>
    <recommendedName>
        <fullName evidence="1">MaoC-like domain-containing protein</fullName>
    </recommendedName>
</protein>
<evidence type="ECO:0000313" key="2">
    <source>
        <dbReference type="EMBL" id="GAG82899.1"/>
    </source>
</evidence>
<organism evidence="2">
    <name type="scientific">marine sediment metagenome</name>
    <dbReference type="NCBI Taxonomy" id="412755"/>
    <lineage>
        <taxon>unclassified sequences</taxon>
        <taxon>metagenomes</taxon>
        <taxon>ecological metagenomes</taxon>
    </lineage>
</organism>
<gene>
    <name evidence="2" type="ORF">S01H4_24086</name>
</gene>
<dbReference type="PANTHER" id="PTHR43437:SF3">
    <property type="entry name" value="HYDROXYACYL-THIOESTER DEHYDRATASE TYPE 2, MITOCHONDRIAL"/>
    <property type="match status" value="1"/>
</dbReference>
<comment type="caution">
    <text evidence="2">The sequence shown here is derived from an EMBL/GenBank/DDBJ whole genome shotgun (WGS) entry which is preliminary data.</text>
</comment>
<accession>X1AKB1</accession>
<dbReference type="Gene3D" id="3.10.129.10">
    <property type="entry name" value="Hotdog Thioesterase"/>
    <property type="match status" value="1"/>
</dbReference>
<dbReference type="GO" id="GO:0019171">
    <property type="term" value="F:(3R)-hydroxyacyl-[acyl-carrier-protein] dehydratase activity"/>
    <property type="evidence" value="ECO:0007669"/>
    <property type="project" value="TreeGrafter"/>
</dbReference>
<feature type="domain" description="MaoC-like" evidence="1">
    <location>
        <begin position="14"/>
        <end position="97"/>
    </location>
</feature>
<name>X1AKB1_9ZZZZ</name>
<dbReference type="SUPFAM" id="SSF54637">
    <property type="entry name" value="Thioesterase/thiol ester dehydrase-isomerase"/>
    <property type="match status" value="1"/>
</dbReference>
<sequence>MPNEICEGKSLPQVVKHITQEKINLYAEASGDFNPIHVDESFAAGTPLGGTIAHGMLILAYVSEMMALAFGQSWLSGGRLSARFKAPARPGDTVTVGGKIDSIEYKNGISYANCSLECCNQKDEIIVLGGAVVKLPSSNGKRQKLMWLTIHISSKIH</sequence>
<dbReference type="GO" id="GO:0006633">
    <property type="term" value="P:fatty acid biosynthetic process"/>
    <property type="evidence" value="ECO:0007669"/>
    <property type="project" value="InterPro"/>
</dbReference>
<dbReference type="EMBL" id="BART01011271">
    <property type="protein sequence ID" value="GAG82899.1"/>
    <property type="molecule type" value="Genomic_DNA"/>
</dbReference>
<dbReference type="InterPro" id="IPR003965">
    <property type="entry name" value="Fatty_acid_synthase"/>
</dbReference>
<dbReference type="AlphaFoldDB" id="X1AKB1"/>
<evidence type="ECO:0000259" key="1">
    <source>
        <dbReference type="Pfam" id="PF01575"/>
    </source>
</evidence>
<dbReference type="InterPro" id="IPR050965">
    <property type="entry name" value="UPF0336/Enoyl-CoA_hydratase"/>
</dbReference>
<dbReference type="GO" id="GO:0005835">
    <property type="term" value="C:fatty acid synthase complex"/>
    <property type="evidence" value="ECO:0007669"/>
    <property type="project" value="InterPro"/>
</dbReference>
<dbReference type="InterPro" id="IPR002539">
    <property type="entry name" value="MaoC-like_dom"/>
</dbReference>
<proteinExistence type="predicted"/>
<dbReference type="PRINTS" id="PR01483">
    <property type="entry name" value="FASYNTHASE"/>
</dbReference>
<dbReference type="CDD" id="cd03441">
    <property type="entry name" value="R_hydratase_like"/>
    <property type="match status" value="1"/>
</dbReference>
<dbReference type="InterPro" id="IPR029069">
    <property type="entry name" value="HotDog_dom_sf"/>
</dbReference>
<reference evidence="2" key="1">
    <citation type="journal article" date="2014" name="Front. Microbiol.">
        <title>High frequency of phylogenetically diverse reductive dehalogenase-homologous genes in deep subseafloor sedimentary metagenomes.</title>
        <authorList>
            <person name="Kawai M."/>
            <person name="Futagami T."/>
            <person name="Toyoda A."/>
            <person name="Takaki Y."/>
            <person name="Nishi S."/>
            <person name="Hori S."/>
            <person name="Arai W."/>
            <person name="Tsubouchi T."/>
            <person name="Morono Y."/>
            <person name="Uchiyama I."/>
            <person name="Ito T."/>
            <person name="Fujiyama A."/>
            <person name="Inagaki F."/>
            <person name="Takami H."/>
        </authorList>
    </citation>
    <scope>NUCLEOTIDE SEQUENCE</scope>
    <source>
        <strain evidence="2">Expedition CK06-06</strain>
    </source>
</reference>
<dbReference type="GO" id="GO:0004312">
    <property type="term" value="F:fatty acid synthase activity"/>
    <property type="evidence" value="ECO:0007669"/>
    <property type="project" value="InterPro"/>
</dbReference>
<dbReference type="PANTHER" id="PTHR43437">
    <property type="entry name" value="HYDROXYACYL-THIOESTER DEHYDRATASE TYPE 2, MITOCHONDRIAL-RELATED"/>
    <property type="match status" value="1"/>
</dbReference>
<dbReference type="Pfam" id="PF01575">
    <property type="entry name" value="MaoC_dehydratas"/>
    <property type="match status" value="1"/>
</dbReference>